<keyword evidence="1" id="KW-0812">Transmembrane</keyword>
<accession>A0A0G4IS64</accession>
<dbReference type="EMBL" id="CDSF01000082">
    <property type="protein sequence ID" value="CEO98047.1"/>
    <property type="molecule type" value="Genomic_DNA"/>
</dbReference>
<keyword evidence="1" id="KW-1133">Transmembrane helix</keyword>
<dbReference type="InterPro" id="IPR025508">
    <property type="entry name" value="DUF4395"/>
</dbReference>
<organism evidence="3 4">
    <name type="scientific">Plasmodiophora brassicae</name>
    <name type="common">Clubroot disease agent</name>
    <dbReference type="NCBI Taxonomy" id="37360"/>
    <lineage>
        <taxon>Eukaryota</taxon>
        <taxon>Sar</taxon>
        <taxon>Rhizaria</taxon>
        <taxon>Endomyxa</taxon>
        <taxon>Phytomyxea</taxon>
        <taxon>Plasmodiophorida</taxon>
        <taxon>Plasmodiophoridae</taxon>
        <taxon>Plasmodiophora</taxon>
    </lineage>
</organism>
<reference evidence="3 4" key="1">
    <citation type="submission" date="2015-02" db="EMBL/GenBank/DDBJ databases">
        <authorList>
            <person name="Chooi Y.-H."/>
        </authorList>
    </citation>
    <scope>NUCLEOTIDE SEQUENCE [LARGE SCALE GENOMIC DNA]</scope>
    <source>
        <strain evidence="3">E3</strain>
    </source>
</reference>
<evidence type="ECO:0000313" key="4">
    <source>
        <dbReference type="Proteomes" id="UP000039324"/>
    </source>
</evidence>
<name>A0A0G4IS64_PLABS</name>
<dbReference type="AlphaFoldDB" id="A0A0G4IS64"/>
<feature type="domain" description="DUF4395" evidence="2">
    <location>
        <begin position="8"/>
        <end position="143"/>
    </location>
</feature>
<evidence type="ECO:0000256" key="1">
    <source>
        <dbReference type="SAM" id="Phobius"/>
    </source>
</evidence>
<protein>
    <recommendedName>
        <fullName evidence="2">DUF4395 domain-containing protein</fullName>
    </recommendedName>
</protein>
<feature type="transmembrane region" description="Helical" evidence="1">
    <location>
        <begin position="115"/>
        <end position="143"/>
    </location>
</feature>
<dbReference type="Proteomes" id="UP000039324">
    <property type="component" value="Unassembled WGS sequence"/>
</dbReference>
<gene>
    <name evidence="3" type="ORF">PBRA_006162</name>
</gene>
<dbReference type="OrthoDB" id="196547at2759"/>
<feature type="transmembrane region" description="Helical" evidence="1">
    <location>
        <begin position="15"/>
        <end position="30"/>
    </location>
</feature>
<sequence>MFTFPDPVNETDSRLHAYLNVTIAIVHIFLDTKYNIWYCLAWLVAGFALRVAAGPRLDPQAHFVLFVLQPIIGKLPLLTDSLTPGPPKRFAQTCGLVMSALALISRCAGQLTLSWILLGILINIMLIQAVQNLCLGCAFFHILRISGLVPKEQCERCRIHWVLAGATSPLPRCILPADTTT</sequence>
<feature type="transmembrane region" description="Helical" evidence="1">
    <location>
        <begin position="37"/>
        <end position="53"/>
    </location>
</feature>
<dbReference type="Pfam" id="PF14340">
    <property type="entry name" value="DUF4395"/>
    <property type="match status" value="1"/>
</dbReference>
<keyword evidence="4" id="KW-1185">Reference proteome</keyword>
<evidence type="ECO:0000313" key="3">
    <source>
        <dbReference type="EMBL" id="CEO98047.1"/>
    </source>
</evidence>
<keyword evidence="1" id="KW-0472">Membrane</keyword>
<evidence type="ECO:0000259" key="2">
    <source>
        <dbReference type="Pfam" id="PF14340"/>
    </source>
</evidence>
<proteinExistence type="predicted"/>